<name>A0A151HLA2_TOXGO</name>
<comment type="caution">
    <text evidence="1">The sequence shown here is derived from an EMBL/GenBank/DDBJ whole genome shotgun (WGS) entry which is preliminary data.</text>
</comment>
<organism evidence="1 2">
    <name type="scientific">Toxoplasma gondii TgCatPRC2</name>
    <dbReference type="NCBI Taxonomy" id="1130821"/>
    <lineage>
        <taxon>Eukaryota</taxon>
        <taxon>Sar</taxon>
        <taxon>Alveolata</taxon>
        <taxon>Apicomplexa</taxon>
        <taxon>Conoidasida</taxon>
        <taxon>Coccidia</taxon>
        <taxon>Eucoccidiorida</taxon>
        <taxon>Eimeriorina</taxon>
        <taxon>Sarcocystidae</taxon>
        <taxon>Toxoplasma</taxon>
    </lineage>
</organism>
<dbReference type="VEuPathDB" id="ToxoDB:TGPRC2_309180"/>
<dbReference type="OrthoDB" id="10364124at2759"/>
<dbReference type="AlphaFoldDB" id="A0A151HLA2"/>
<evidence type="ECO:0000313" key="1">
    <source>
        <dbReference type="EMBL" id="KYK70173.1"/>
    </source>
</evidence>
<protein>
    <submittedName>
        <fullName evidence="1">Uncharacterized protein</fullName>
    </submittedName>
</protein>
<evidence type="ECO:0000313" key="2">
    <source>
        <dbReference type="Proteomes" id="UP000075225"/>
    </source>
</evidence>
<accession>A0A151HLA2</accession>
<reference evidence="2" key="1">
    <citation type="submission" date="2016-03" db="EMBL/GenBank/DDBJ databases">
        <authorList>
            <person name="Sibley D."/>
            <person name="Venepally P."/>
            <person name="Karamycheva S."/>
            <person name="Hadjithomas M."/>
            <person name="Khan A."/>
            <person name="Brunk B."/>
            <person name="Roos D."/>
            <person name="Caler E."/>
            <person name="Lorenzi H."/>
        </authorList>
    </citation>
    <scope>NUCLEOTIDE SEQUENCE [LARGE SCALE GENOMIC DNA]</scope>
    <source>
        <strain evidence="2">TgCatPRC2</strain>
    </source>
</reference>
<gene>
    <name evidence="1" type="ORF">TGPRC2_309180</name>
</gene>
<dbReference type="EMBL" id="AHZP02000595">
    <property type="protein sequence ID" value="KYK70173.1"/>
    <property type="molecule type" value="Genomic_DNA"/>
</dbReference>
<proteinExistence type="predicted"/>
<dbReference type="Proteomes" id="UP000075225">
    <property type="component" value="Unassembled WGS sequence"/>
</dbReference>
<feature type="non-terminal residue" evidence="1">
    <location>
        <position position="145"/>
    </location>
</feature>
<sequence length="145" mass="16807">MNYLEPSDTLIRWLLRLLCDVNRGRGSTCHPKKESASPESVFLPELQRCCSSAFFPGPQKRRQCLALPFLRRRRRLEDHFCWGFGVFSPRLCIGKSVTPFFLYRFVSCDAHRRDKSGKMQQLFTCRAPAWSSAFALCRVFASYSV</sequence>